<keyword evidence="1" id="KW-0812">Transmembrane</keyword>
<evidence type="ECO:0000313" key="3">
    <source>
        <dbReference type="Proteomes" id="UP000029643"/>
    </source>
</evidence>
<dbReference type="EMBL" id="BBNU01000022">
    <property type="protein sequence ID" value="GAL82110.1"/>
    <property type="molecule type" value="Genomic_DNA"/>
</dbReference>
<reference evidence="2 3" key="1">
    <citation type="journal article" date="2014" name="Genome Announc.">
        <title>Draft Genome Sequences of Marine Flavobacterium Algibacter lectus Strains SS8 and NR4.</title>
        <authorList>
            <person name="Takatani N."/>
            <person name="Nakanishi M."/>
            <person name="Meirelles P."/>
            <person name="Mino S."/>
            <person name="Suda W."/>
            <person name="Oshima K."/>
            <person name="Hattori M."/>
            <person name="Ohkuma M."/>
            <person name="Hosokawa M."/>
            <person name="Miyashita K."/>
            <person name="Thompson F.L."/>
            <person name="Niwa A."/>
            <person name="Sawabe T."/>
            <person name="Sawabe T."/>
        </authorList>
    </citation>
    <scope>NUCLEOTIDE SEQUENCE [LARGE SCALE GENOMIC DNA]</scope>
    <source>
        <strain evidence="3">JCM19274</strain>
    </source>
</reference>
<keyword evidence="1" id="KW-1133">Transmembrane helix</keyword>
<dbReference type="Proteomes" id="UP000029643">
    <property type="component" value="Unassembled WGS sequence"/>
</dbReference>
<evidence type="ECO:0000256" key="1">
    <source>
        <dbReference type="SAM" id="Phobius"/>
    </source>
</evidence>
<sequence>MQEFKKQAGINCIKQPNEIKLKILKKYGYIELPKTYIYQSDFKNIYQLILTLLVVLILIVAVLKSLKPIEIKPFSVSNITISLLVLTVFLPALFII</sequence>
<gene>
    <name evidence="2" type="ORF">JCM19274_8</name>
</gene>
<dbReference type="AlphaFoldDB" id="A0A090WYC9"/>
<feature type="transmembrane region" description="Helical" evidence="1">
    <location>
        <begin position="75"/>
        <end position="95"/>
    </location>
</feature>
<organism evidence="2 3">
    <name type="scientific">Algibacter lectus</name>
    <dbReference type="NCBI Taxonomy" id="221126"/>
    <lineage>
        <taxon>Bacteria</taxon>
        <taxon>Pseudomonadati</taxon>
        <taxon>Bacteroidota</taxon>
        <taxon>Flavobacteriia</taxon>
        <taxon>Flavobacteriales</taxon>
        <taxon>Flavobacteriaceae</taxon>
        <taxon>Algibacter</taxon>
    </lineage>
</organism>
<feature type="transmembrane region" description="Helical" evidence="1">
    <location>
        <begin position="45"/>
        <end position="63"/>
    </location>
</feature>
<comment type="caution">
    <text evidence="2">The sequence shown here is derived from an EMBL/GenBank/DDBJ whole genome shotgun (WGS) entry which is preliminary data.</text>
</comment>
<keyword evidence="1" id="KW-0472">Membrane</keyword>
<proteinExistence type="predicted"/>
<accession>A0A090WYC9</accession>
<protein>
    <submittedName>
        <fullName evidence="2">Uncharacterized protein</fullName>
    </submittedName>
</protein>
<name>A0A090WYC9_9FLAO</name>
<evidence type="ECO:0000313" key="2">
    <source>
        <dbReference type="EMBL" id="GAL82110.1"/>
    </source>
</evidence>